<accession>A0A0M9VWH2</accession>
<comment type="caution">
    <text evidence="2">The sequence shown here is derived from an EMBL/GenBank/DDBJ whole genome shotgun (WGS) entry which is preliminary data.</text>
</comment>
<gene>
    <name evidence="2" type="ORF">ESCO_001440</name>
</gene>
<dbReference type="AlphaFoldDB" id="A0A0M9VWH2"/>
<keyword evidence="3" id="KW-1185">Reference proteome</keyword>
<feature type="region of interest" description="Disordered" evidence="1">
    <location>
        <begin position="226"/>
        <end position="260"/>
    </location>
</feature>
<feature type="region of interest" description="Disordered" evidence="1">
    <location>
        <begin position="1"/>
        <end position="28"/>
    </location>
</feature>
<dbReference type="PANTHER" id="PTHR35896">
    <property type="entry name" value="IG-LIKE DOMAIN-CONTAINING PROTEIN"/>
    <property type="match status" value="1"/>
</dbReference>
<dbReference type="STRING" id="150374.A0A0M9VWH2"/>
<dbReference type="OrthoDB" id="3501153at2759"/>
<dbReference type="EMBL" id="LGSR01000006">
    <property type="protein sequence ID" value="KOS22042.1"/>
    <property type="molecule type" value="Genomic_DNA"/>
</dbReference>
<evidence type="ECO:0000313" key="2">
    <source>
        <dbReference type="EMBL" id="KOS22042.1"/>
    </source>
</evidence>
<proteinExistence type="predicted"/>
<dbReference type="PANTHER" id="PTHR35896:SF3">
    <property type="entry name" value="MAJOR FACILITATOR SUPERFAMILY TRANSPORTER"/>
    <property type="match status" value="1"/>
</dbReference>
<feature type="compositionally biased region" description="Basic and acidic residues" evidence="1">
    <location>
        <begin position="16"/>
        <end position="27"/>
    </location>
</feature>
<evidence type="ECO:0000313" key="3">
    <source>
        <dbReference type="Proteomes" id="UP000053831"/>
    </source>
</evidence>
<protein>
    <submittedName>
        <fullName evidence="2">Uncharacterized protein</fullName>
    </submittedName>
</protein>
<reference evidence="2 3" key="1">
    <citation type="submission" date="2015-07" db="EMBL/GenBank/DDBJ databases">
        <title>The genome of the fungus Escovopsis weberi, a specialized disease agent of ant agriculture.</title>
        <authorList>
            <person name="de Man T.J."/>
            <person name="Stajich J.E."/>
            <person name="Kubicek C.P."/>
            <person name="Chenthamara K."/>
            <person name="Atanasova L."/>
            <person name="Druzhinina I.S."/>
            <person name="Birnbaum S."/>
            <person name="Barribeau S.M."/>
            <person name="Teiling C."/>
            <person name="Suen G."/>
            <person name="Currie C."/>
            <person name="Gerardo N.M."/>
        </authorList>
    </citation>
    <scope>NUCLEOTIDE SEQUENCE [LARGE SCALE GENOMIC DNA]</scope>
</reference>
<dbReference type="InterPro" id="IPR053008">
    <property type="entry name" value="Phomopsin_biosynth_assoc"/>
</dbReference>
<name>A0A0M9VWH2_ESCWE</name>
<evidence type="ECO:0000256" key="1">
    <source>
        <dbReference type="SAM" id="MobiDB-lite"/>
    </source>
</evidence>
<feature type="compositionally biased region" description="Basic and acidic residues" evidence="1">
    <location>
        <begin position="231"/>
        <end position="260"/>
    </location>
</feature>
<organism evidence="2 3">
    <name type="scientific">Escovopsis weberi</name>
    <dbReference type="NCBI Taxonomy" id="150374"/>
    <lineage>
        <taxon>Eukaryota</taxon>
        <taxon>Fungi</taxon>
        <taxon>Dikarya</taxon>
        <taxon>Ascomycota</taxon>
        <taxon>Pezizomycotina</taxon>
        <taxon>Sordariomycetes</taxon>
        <taxon>Hypocreomycetidae</taxon>
        <taxon>Hypocreales</taxon>
        <taxon>Hypocreaceae</taxon>
        <taxon>Escovopsis</taxon>
    </lineage>
</organism>
<sequence>MSKFPSSGPEPFMPSESKHEYSEIKTSDEEDATFLGALPLPRPRPKSRLRAALSVGFKAVVVALAVYGTVDLGILAAARIRSASIKPCHCGNSVAEAVALGCKYDSLATSWLPDHCRDDEMTRLFEQSGPGPNGEWDYYGSITNRSQTYTLPEVQQLADQSHEYRTVYATTAWHDKHCFFTLLKQVRGKAKLQYTGFVDGVHHAEHCAMQMAERHPQDQVMVVTSPGFGDPEQKEIDELNKIEEIKMKDMEEKKKHKQDH</sequence>
<dbReference type="Proteomes" id="UP000053831">
    <property type="component" value="Unassembled WGS sequence"/>
</dbReference>